<protein>
    <submittedName>
        <fullName evidence="1">G8722 protein</fullName>
    </submittedName>
</protein>
<dbReference type="Proteomes" id="UP001497392">
    <property type="component" value="Unassembled WGS sequence"/>
</dbReference>
<evidence type="ECO:0000313" key="2">
    <source>
        <dbReference type="Proteomes" id="UP001497392"/>
    </source>
</evidence>
<organism evidence="1 2">
    <name type="scientific">Coccomyxa viridis</name>
    <dbReference type="NCBI Taxonomy" id="1274662"/>
    <lineage>
        <taxon>Eukaryota</taxon>
        <taxon>Viridiplantae</taxon>
        <taxon>Chlorophyta</taxon>
        <taxon>core chlorophytes</taxon>
        <taxon>Trebouxiophyceae</taxon>
        <taxon>Trebouxiophyceae incertae sedis</taxon>
        <taxon>Coccomyxaceae</taxon>
        <taxon>Coccomyxa</taxon>
    </lineage>
</organism>
<keyword evidence="2" id="KW-1185">Reference proteome</keyword>
<name>A0ABP1G7T8_9CHLO</name>
<evidence type="ECO:0000313" key="1">
    <source>
        <dbReference type="EMBL" id="CAL5225928.1"/>
    </source>
</evidence>
<proteinExistence type="predicted"/>
<accession>A0ABP1G7T8</accession>
<dbReference type="EMBL" id="CAXHTA020000015">
    <property type="protein sequence ID" value="CAL5225928.1"/>
    <property type="molecule type" value="Genomic_DNA"/>
</dbReference>
<comment type="caution">
    <text evidence="1">The sequence shown here is derived from an EMBL/GenBank/DDBJ whole genome shotgun (WGS) entry which is preliminary data.</text>
</comment>
<gene>
    <name evidence="1" type="primary">g8722</name>
    <name evidence="1" type="ORF">VP750_LOCUS7834</name>
</gene>
<reference evidence="1 2" key="1">
    <citation type="submission" date="2024-06" db="EMBL/GenBank/DDBJ databases">
        <authorList>
            <person name="Kraege A."/>
            <person name="Thomma B."/>
        </authorList>
    </citation>
    <scope>NUCLEOTIDE SEQUENCE [LARGE SCALE GENOMIC DNA]</scope>
</reference>
<sequence length="111" mass="13077">MSNPEELWLQAQLKKEAAMVLEKELGVLENQGLTDLAKAKLKEVVALYDVAQLLMDEMFRLYWQHLLEQEFRLECARQHIIDRLSIEIRIKMDIGKSNFRQMATREIACAW</sequence>